<evidence type="ECO:0000256" key="8">
    <source>
        <dbReference type="ARBA" id="ARBA00023306"/>
    </source>
</evidence>
<comment type="catalytic activity">
    <reaction evidence="10">
        <text>di-trans,octa-cis-undecaprenyl diphospho-N-acetyl-alpha-D-muramoyl-L-alanyl-D-glutamyl-meso-2,6-diaminopimeloyl-D-alanyl-D-alanine + UDP-N-acetyl-alpha-D-glucosamine = di-trans,octa-cis-undecaprenyl diphospho-[N-acetyl-alpha-D-glucosaminyl-(1-&gt;4)]-N-acetyl-alpha-D-muramoyl-L-alanyl-D-glutamyl-meso-2,6-diaminopimeloyl-D-alanyl-D-alanine + UDP + H(+)</text>
        <dbReference type="Rhea" id="RHEA:31227"/>
        <dbReference type="ChEBI" id="CHEBI:15378"/>
        <dbReference type="ChEBI" id="CHEBI:57705"/>
        <dbReference type="ChEBI" id="CHEBI:58223"/>
        <dbReference type="ChEBI" id="CHEBI:61387"/>
        <dbReference type="ChEBI" id="CHEBI:61388"/>
        <dbReference type="EC" id="2.4.1.227"/>
    </reaction>
</comment>
<feature type="binding site" evidence="10">
    <location>
        <position position="311"/>
    </location>
    <ligand>
        <name>UDP-N-acetyl-alpha-D-glucosamine</name>
        <dbReference type="ChEBI" id="CHEBI:57705"/>
    </ligand>
</feature>
<organism evidence="13 14">
    <name type="scientific">Armatimonas rosea</name>
    <dbReference type="NCBI Taxonomy" id="685828"/>
    <lineage>
        <taxon>Bacteria</taxon>
        <taxon>Bacillati</taxon>
        <taxon>Armatimonadota</taxon>
        <taxon>Armatimonadia</taxon>
        <taxon>Armatimonadales</taxon>
        <taxon>Armatimonadaceae</taxon>
        <taxon>Armatimonas</taxon>
    </lineage>
</organism>
<dbReference type="HAMAP" id="MF_00033">
    <property type="entry name" value="MurG"/>
    <property type="match status" value="1"/>
</dbReference>
<feature type="binding site" evidence="10">
    <location>
        <position position="175"/>
    </location>
    <ligand>
        <name>UDP-N-acetyl-alpha-D-glucosamine</name>
        <dbReference type="ChEBI" id="CHEBI:57705"/>
    </ligand>
</feature>
<feature type="binding site" evidence="10">
    <location>
        <begin position="10"/>
        <end position="12"/>
    </location>
    <ligand>
        <name>UDP-N-acetyl-alpha-D-glucosamine</name>
        <dbReference type="ChEBI" id="CHEBI:57705"/>
    </ligand>
</feature>
<evidence type="ECO:0000259" key="11">
    <source>
        <dbReference type="Pfam" id="PF03033"/>
    </source>
</evidence>
<comment type="pathway">
    <text evidence="10">Cell wall biogenesis; peptidoglycan biosynthesis.</text>
</comment>
<feature type="domain" description="Glycosyltransferase family 28 N-terminal" evidence="11">
    <location>
        <begin position="3"/>
        <end position="149"/>
    </location>
</feature>
<keyword evidence="7 10" id="KW-0472">Membrane</keyword>
<dbReference type="AlphaFoldDB" id="A0A7W9SUK4"/>
<dbReference type="UniPathway" id="UPA00219"/>
<evidence type="ECO:0000313" key="13">
    <source>
        <dbReference type="EMBL" id="MBB6053105.1"/>
    </source>
</evidence>
<comment type="caution">
    <text evidence="10">Lacks conserved residue(s) required for the propagation of feature annotation.</text>
</comment>
<dbReference type="Proteomes" id="UP000520814">
    <property type="component" value="Unassembled WGS sequence"/>
</dbReference>
<dbReference type="InterPro" id="IPR007235">
    <property type="entry name" value="Glyco_trans_28_C"/>
</dbReference>
<dbReference type="EC" id="2.4.1.227" evidence="10"/>
<dbReference type="Gene3D" id="3.40.50.2000">
    <property type="entry name" value="Glycogen Phosphorylase B"/>
    <property type="match status" value="2"/>
</dbReference>
<dbReference type="Pfam" id="PF03033">
    <property type="entry name" value="Glyco_transf_28"/>
    <property type="match status" value="1"/>
</dbReference>
<keyword evidence="14" id="KW-1185">Reference proteome</keyword>
<dbReference type="EMBL" id="JACHGW010000005">
    <property type="protein sequence ID" value="MBB6053105.1"/>
    <property type="molecule type" value="Genomic_DNA"/>
</dbReference>
<evidence type="ECO:0000256" key="6">
    <source>
        <dbReference type="ARBA" id="ARBA00022984"/>
    </source>
</evidence>
<dbReference type="GO" id="GO:0050511">
    <property type="term" value="F:undecaprenyldiphospho-muramoylpentapeptide beta-N-acetylglucosaminyltransferase activity"/>
    <property type="evidence" value="ECO:0007669"/>
    <property type="project" value="UniProtKB-UniRule"/>
</dbReference>
<evidence type="ECO:0000256" key="5">
    <source>
        <dbReference type="ARBA" id="ARBA00022960"/>
    </source>
</evidence>
<dbReference type="GO" id="GO:0005975">
    <property type="term" value="P:carbohydrate metabolic process"/>
    <property type="evidence" value="ECO:0007669"/>
    <property type="project" value="InterPro"/>
</dbReference>
<comment type="caution">
    <text evidence="13">The sequence shown here is derived from an EMBL/GenBank/DDBJ whole genome shotgun (WGS) entry which is preliminary data.</text>
</comment>
<evidence type="ECO:0000313" key="14">
    <source>
        <dbReference type="Proteomes" id="UP000520814"/>
    </source>
</evidence>
<dbReference type="GO" id="GO:0008360">
    <property type="term" value="P:regulation of cell shape"/>
    <property type="evidence" value="ECO:0007669"/>
    <property type="project" value="UniProtKB-KW"/>
</dbReference>
<keyword evidence="5 10" id="KW-0133">Cell shape</keyword>
<comment type="subcellular location">
    <subcellularLocation>
        <location evidence="10">Cell membrane</location>
        <topology evidence="10">Peripheral membrane protein</topology>
        <orientation evidence="10">Cytoplasmic side</orientation>
    </subcellularLocation>
</comment>
<evidence type="ECO:0000259" key="12">
    <source>
        <dbReference type="Pfam" id="PF04101"/>
    </source>
</evidence>
<comment type="function">
    <text evidence="10">Cell wall formation. Catalyzes the transfer of a GlcNAc subunit on undecaprenyl-pyrophosphoryl-MurNAc-pentapeptide (lipid intermediate I) to form undecaprenyl-pyrophosphoryl-MurNAc-(pentapeptide)GlcNAc (lipid intermediate II).</text>
</comment>
<proteinExistence type="inferred from homology"/>
<keyword evidence="9 10" id="KW-0961">Cell wall biogenesis/degradation</keyword>
<dbReference type="GO" id="GO:0051301">
    <property type="term" value="P:cell division"/>
    <property type="evidence" value="ECO:0007669"/>
    <property type="project" value="UniProtKB-KW"/>
</dbReference>
<dbReference type="Pfam" id="PF04101">
    <property type="entry name" value="Glyco_tran_28_C"/>
    <property type="match status" value="1"/>
</dbReference>
<dbReference type="InterPro" id="IPR004276">
    <property type="entry name" value="GlycoTrans_28_N"/>
</dbReference>
<dbReference type="NCBIfam" id="TIGR01133">
    <property type="entry name" value="murG"/>
    <property type="match status" value="1"/>
</dbReference>
<dbReference type="SUPFAM" id="SSF53756">
    <property type="entry name" value="UDP-Glycosyltransferase/glycogen phosphorylase"/>
    <property type="match status" value="1"/>
</dbReference>
<evidence type="ECO:0000256" key="7">
    <source>
        <dbReference type="ARBA" id="ARBA00023136"/>
    </source>
</evidence>
<dbReference type="PANTHER" id="PTHR21015">
    <property type="entry name" value="UDP-N-ACETYLGLUCOSAMINE--N-ACETYLMURAMYL-(PENTAPEPTIDE) PYROPHOSPHORYL-UNDECAPRENOL N-ACETYLGLUCOSAMINE TRANSFERASE 1"/>
    <property type="match status" value="1"/>
</dbReference>
<evidence type="ECO:0000256" key="2">
    <source>
        <dbReference type="ARBA" id="ARBA00022618"/>
    </source>
</evidence>
<dbReference type="GO" id="GO:0009252">
    <property type="term" value="P:peptidoglycan biosynthetic process"/>
    <property type="evidence" value="ECO:0007669"/>
    <property type="project" value="UniProtKB-UniRule"/>
</dbReference>
<gene>
    <name evidence="10" type="primary">murG</name>
    <name evidence="13" type="ORF">HNQ39_004937</name>
</gene>
<evidence type="ECO:0000256" key="9">
    <source>
        <dbReference type="ARBA" id="ARBA00023316"/>
    </source>
</evidence>
<evidence type="ECO:0000256" key="1">
    <source>
        <dbReference type="ARBA" id="ARBA00022475"/>
    </source>
</evidence>
<evidence type="ECO:0000256" key="4">
    <source>
        <dbReference type="ARBA" id="ARBA00022679"/>
    </source>
</evidence>
<accession>A0A7W9SUK4</accession>
<keyword evidence="6 10" id="KW-0573">Peptidoglycan synthesis</keyword>
<evidence type="ECO:0000256" key="10">
    <source>
        <dbReference type="HAMAP-Rule" id="MF_00033"/>
    </source>
</evidence>
<reference evidence="13 14" key="1">
    <citation type="submission" date="2020-08" db="EMBL/GenBank/DDBJ databases">
        <title>Genomic Encyclopedia of Type Strains, Phase IV (KMG-IV): sequencing the most valuable type-strain genomes for metagenomic binning, comparative biology and taxonomic classification.</title>
        <authorList>
            <person name="Goeker M."/>
        </authorList>
    </citation>
    <scope>NUCLEOTIDE SEQUENCE [LARGE SCALE GENOMIC DNA]</scope>
    <source>
        <strain evidence="13 14">DSM 23562</strain>
    </source>
</reference>
<keyword evidence="1 10" id="KW-1003">Cell membrane</keyword>
<dbReference type="InterPro" id="IPR006009">
    <property type="entry name" value="GlcNAc_MurG"/>
</dbReference>
<evidence type="ECO:0000256" key="3">
    <source>
        <dbReference type="ARBA" id="ARBA00022676"/>
    </source>
</evidence>
<dbReference type="GO" id="GO:0005886">
    <property type="term" value="C:plasma membrane"/>
    <property type="evidence" value="ECO:0007669"/>
    <property type="project" value="UniProtKB-SubCell"/>
</dbReference>
<keyword evidence="4 10" id="KW-0808">Transferase</keyword>
<dbReference type="RefSeq" id="WP_184203069.1">
    <property type="nucleotide sequence ID" value="NZ_JACHGW010000005.1"/>
</dbReference>
<sequence length="380" mass="39927">MRVLVTGGGTGGHVSPALAVIQALQKREPGIVIRYVGSATGVEAKLAREAGLEFVGVASGKLRRSSKGPLGLLTGANLRDAFRVPQGFFQALKAVKDFKPDVVFATGGYVSVPAVLAAASLRIPILTHEQTVTVGLANKINGRYAKRIALSFEGAKEELPPALQKKAFVTGNPVREVIFAGSKNSAASRFGFDGVDECLPCIYVTGGAQGSRILNNAVKDALPTLLTQARVLHQCGESDIEALEAYRKTLTDRERSRWVVRAFVQSDEIGDAYALANLLVSRSGAGTVTEVCALGKPAIFVPLVPTSGDEQTRNAQRLVDAGAALLIKQSECSGESLLAAILPLLDDASRRASLGGKAKKLATPRAAEDLADAIFALGKK</sequence>
<feature type="domain" description="Glycosyl transferase family 28 C-terminal" evidence="12">
    <location>
        <begin position="202"/>
        <end position="368"/>
    </location>
</feature>
<name>A0A7W9SUK4_ARMRO</name>
<keyword evidence="2 10" id="KW-0132">Cell division</keyword>
<keyword evidence="3 10" id="KW-0328">Glycosyltransferase</keyword>
<comment type="similarity">
    <text evidence="10">Belongs to the glycosyltransferase 28 family. MurG subfamily.</text>
</comment>
<protein>
    <recommendedName>
        <fullName evidence="10">UDP-N-acetylglucosamine--N-acetylmuramyl-(pentapeptide) pyrophosphoryl-undecaprenol N-acetylglucosamine transferase</fullName>
        <ecNumber evidence="10">2.4.1.227</ecNumber>
    </recommendedName>
    <alternativeName>
        <fullName evidence="10">Undecaprenyl-PP-MurNAc-pentapeptide-UDPGlcNAc GlcNAc transferase</fullName>
    </alternativeName>
</protein>
<keyword evidence="8 10" id="KW-0131">Cell cycle</keyword>
<dbReference type="GO" id="GO:0071555">
    <property type="term" value="P:cell wall organization"/>
    <property type="evidence" value="ECO:0007669"/>
    <property type="project" value="UniProtKB-KW"/>
</dbReference>
<dbReference type="PANTHER" id="PTHR21015:SF22">
    <property type="entry name" value="GLYCOSYLTRANSFERASE"/>
    <property type="match status" value="1"/>
</dbReference>
<dbReference type="CDD" id="cd03785">
    <property type="entry name" value="GT28_MurG"/>
    <property type="match status" value="1"/>
</dbReference>